<evidence type="ECO:0000313" key="3">
    <source>
        <dbReference type="EMBL" id="KAL2913510.1"/>
    </source>
</evidence>
<dbReference type="InterPro" id="IPR018627">
    <property type="entry name" value="ELP6"/>
</dbReference>
<dbReference type="CDD" id="cd19495">
    <property type="entry name" value="Elp6"/>
    <property type="match status" value="1"/>
</dbReference>
<dbReference type="InterPro" id="IPR027417">
    <property type="entry name" value="P-loop_NTPase"/>
</dbReference>
<dbReference type="Pfam" id="PF09807">
    <property type="entry name" value="ELP6"/>
    <property type="match status" value="1"/>
</dbReference>
<comment type="similarity">
    <text evidence="2">Belongs to the ELP6 family.</text>
</comment>
<evidence type="ECO:0000256" key="2">
    <source>
        <dbReference type="ARBA" id="ARBA00008837"/>
    </source>
</evidence>
<dbReference type="EMBL" id="JADGIZ020000045">
    <property type="protein sequence ID" value="KAL2913510.1"/>
    <property type="molecule type" value="Genomic_DNA"/>
</dbReference>
<dbReference type="PANTHER" id="PTHR16184">
    <property type="entry name" value="ELONGATOR COMPLEX PROTEIN 6"/>
    <property type="match status" value="1"/>
</dbReference>
<organism evidence="3 4">
    <name type="scientific">Polyrhizophydium stewartii</name>
    <dbReference type="NCBI Taxonomy" id="2732419"/>
    <lineage>
        <taxon>Eukaryota</taxon>
        <taxon>Fungi</taxon>
        <taxon>Fungi incertae sedis</taxon>
        <taxon>Chytridiomycota</taxon>
        <taxon>Chytridiomycota incertae sedis</taxon>
        <taxon>Chytridiomycetes</taxon>
        <taxon>Rhizophydiales</taxon>
        <taxon>Rhizophydiales incertae sedis</taxon>
        <taxon>Polyrhizophydium</taxon>
    </lineage>
</organism>
<comment type="pathway">
    <text evidence="1">tRNA modification; 5-methoxycarbonylmethyl-2-thiouridine-tRNA biosynthesis.</text>
</comment>
<accession>A0ABR4N1Y5</accession>
<reference evidence="3 4" key="1">
    <citation type="submission" date="2023-09" db="EMBL/GenBank/DDBJ databases">
        <title>Pangenome analysis of Batrachochytrium dendrobatidis and related Chytrids.</title>
        <authorList>
            <person name="Yacoub M.N."/>
            <person name="Stajich J.E."/>
            <person name="James T.Y."/>
        </authorList>
    </citation>
    <scope>NUCLEOTIDE SEQUENCE [LARGE SCALE GENOMIC DNA]</scope>
    <source>
        <strain evidence="3 4">JEL0888</strain>
    </source>
</reference>
<evidence type="ECO:0000313" key="4">
    <source>
        <dbReference type="Proteomes" id="UP001527925"/>
    </source>
</evidence>
<protein>
    <recommendedName>
        <fullName evidence="5">Elongator complex protein 6</fullName>
    </recommendedName>
</protein>
<proteinExistence type="inferred from homology"/>
<dbReference type="PANTHER" id="PTHR16184:SF6">
    <property type="entry name" value="ELONGATOR COMPLEX PROTEIN 6"/>
    <property type="match status" value="1"/>
</dbReference>
<sequence length="270" mass="29027">MSLETLLNWPAPDRPLPPHRAVDDSSVRGVFVVTDTLERSGSFVLHKLVGRHVRLPGWAVALVCVAQQPEHYVAVHKKLGMHLSLHKQTFASVDLFSRLGQLVQSDGATDPVQTLFSEITAPFAAAAPQDAAEPPRKPCIVIDDVSMLLFVGLSVSQTVLLVTALRSFVIALGTQRDGCLAVLVHDDCPADEEQASANAWIQQLATVLLHVRPLDSGFTEGVHGQLAVALGPQALWADSARHDAGIVPGELLFRVNDASVDWVARGRSGL</sequence>
<comment type="caution">
    <text evidence="3">The sequence shown here is derived from an EMBL/GenBank/DDBJ whole genome shotgun (WGS) entry which is preliminary data.</text>
</comment>
<name>A0ABR4N1Y5_9FUNG</name>
<evidence type="ECO:0000256" key="1">
    <source>
        <dbReference type="ARBA" id="ARBA00005043"/>
    </source>
</evidence>
<gene>
    <name evidence="3" type="ORF">HK105_206970</name>
</gene>
<keyword evidence="4" id="KW-1185">Reference proteome</keyword>
<evidence type="ECO:0008006" key="5">
    <source>
        <dbReference type="Google" id="ProtNLM"/>
    </source>
</evidence>
<dbReference type="Proteomes" id="UP001527925">
    <property type="component" value="Unassembled WGS sequence"/>
</dbReference>
<dbReference type="Gene3D" id="3.40.50.300">
    <property type="entry name" value="P-loop containing nucleotide triphosphate hydrolases"/>
    <property type="match status" value="1"/>
</dbReference>